<gene>
    <name evidence="1" type="ORF">NB645_01810</name>
</gene>
<organism evidence="1 2">
    <name type="scientific">Oxalobacter aliiformigenes</name>
    <dbReference type="NCBI Taxonomy" id="2946593"/>
    <lineage>
        <taxon>Bacteria</taxon>
        <taxon>Pseudomonadati</taxon>
        <taxon>Pseudomonadota</taxon>
        <taxon>Betaproteobacteria</taxon>
        <taxon>Burkholderiales</taxon>
        <taxon>Oxalobacteraceae</taxon>
        <taxon>Oxalobacter</taxon>
    </lineage>
</organism>
<evidence type="ECO:0000313" key="1">
    <source>
        <dbReference type="EMBL" id="WAV97510.1"/>
    </source>
</evidence>
<evidence type="ECO:0000313" key="2">
    <source>
        <dbReference type="Proteomes" id="UP001164794"/>
    </source>
</evidence>
<dbReference type="Pfam" id="PF05930">
    <property type="entry name" value="Phage_AlpA"/>
    <property type="match status" value="1"/>
</dbReference>
<reference evidence="1" key="1">
    <citation type="journal article" date="2022" name="Front. Microbiol.">
        <title>New perspectives on an old grouping: The genomic and phenotypic variability of Oxalobacter formigenes and the implications for calcium oxalate stone prevention.</title>
        <authorList>
            <person name="Chmiel J.A."/>
            <person name="Carr C."/>
            <person name="Stuivenberg G.A."/>
            <person name="Venema R."/>
            <person name="Chanyi R.M."/>
            <person name="Al K.F."/>
            <person name="Giguere D."/>
            <person name="Say H."/>
            <person name="Akouris P.P."/>
            <person name="Dominguez Romero S.A."/>
            <person name="Kwong A."/>
            <person name="Tai V."/>
            <person name="Koval S.F."/>
            <person name="Razvi H."/>
            <person name="Bjazevic J."/>
            <person name="Burton J.P."/>
        </authorList>
    </citation>
    <scope>NUCLEOTIDE SEQUENCE</scope>
    <source>
        <strain evidence="1">HOxNP-1</strain>
    </source>
</reference>
<sequence length="69" mass="7593">MTGCSRSKIYADMQSSLFPSSIRLGARSVTWVDYEIDEWIEARIAGKTDDEIKALIASQKAAREALAAV</sequence>
<dbReference type="Proteomes" id="UP001164794">
    <property type="component" value="Chromosome"/>
</dbReference>
<protein>
    <submittedName>
        <fullName evidence="1">AlpA family phage regulatory protein</fullName>
    </submittedName>
</protein>
<proteinExistence type="predicted"/>
<dbReference type="EMBL" id="CP098248">
    <property type="protein sequence ID" value="WAV97510.1"/>
    <property type="molecule type" value="Genomic_DNA"/>
</dbReference>
<accession>A0ABY7JIS1</accession>
<name>A0ABY7JIS1_9BURK</name>
<dbReference type="InterPro" id="IPR010260">
    <property type="entry name" value="AlpA"/>
</dbReference>
<keyword evidence="2" id="KW-1185">Reference proteome</keyword>
<dbReference type="Gene3D" id="1.10.238.160">
    <property type="match status" value="1"/>
</dbReference>